<dbReference type="InterPro" id="IPR017853">
    <property type="entry name" value="GH"/>
</dbReference>
<reference evidence="7 8" key="1">
    <citation type="submission" date="2018-05" db="EMBL/GenBank/DDBJ databases">
        <title>Draft genome sequence of Scytalidium lignicola DSM 105466, a ubiquitous saprotrophic fungus.</title>
        <authorList>
            <person name="Buettner E."/>
            <person name="Gebauer A.M."/>
            <person name="Hofrichter M."/>
            <person name="Liers C."/>
            <person name="Kellner H."/>
        </authorList>
    </citation>
    <scope>NUCLEOTIDE SEQUENCE [LARGE SCALE GENOMIC DNA]</scope>
    <source>
        <strain evidence="7 8">DSM 105466</strain>
    </source>
</reference>
<feature type="domain" description="Glycoside hydrolase family 31 TIM barrel" evidence="5">
    <location>
        <begin position="340"/>
        <end position="779"/>
    </location>
</feature>
<comment type="catalytic activity">
    <reaction evidence="1">
        <text>Hydrolysis of terminal, non-reducing (1-&gt;4)-linked alpha-D-glucose residues with release of alpha-D-glucose.</text>
        <dbReference type="EC" id="3.2.1.20"/>
    </reaction>
</comment>
<dbReference type="OrthoDB" id="10070917at2759"/>
<dbReference type="PANTHER" id="PTHR22762:SF120">
    <property type="entry name" value="HETEROGLYCAN GLUCOSIDASE 1"/>
    <property type="match status" value="1"/>
</dbReference>
<dbReference type="GO" id="GO:0004558">
    <property type="term" value="F:alpha-1,4-glucosidase activity"/>
    <property type="evidence" value="ECO:0007669"/>
    <property type="project" value="UniProtKB-EC"/>
</dbReference>
<comment type="caution">
    <text evidence="7">The sequence shown here is derived from an EMBL/GenBank/DDBJ whole genome shotgun (WGS) entry which is preliminary data.</text>
</comment>
<name>A0A3E2HCI5_SCYLI</name>
<dbReference type="OMA" id="HSEPYWI"/>
<sequence>MSSPEDIKKQDPYIFKTADDFFRELDETDPPAYRPRRVSYNEKDQLLNNKWNPVSNYGRIFRLNGRSYFLLQFMRPKVWRIQFDPQFKTPDMFSDYNTRTIVQDTLSDLIETLDAIEHIRWGVEFIEDPQYFILQSVKYEPREIVLQIWIQRNPFKMTAVRMLKSLPPADSLPRAQTHHSDLDMESTQGVQKAVIWKTKESGLQVFEKATILSVEKSVTANYMGFGEQGGKHLFKKDTYMNYFNFDNIHYSNVYGLGPYDDREPLYHSEPYWIEVNANPGYQSHVATFIDNYSHVCVDLGHKDPTTLRVATRFNSFQCILMAGDNFEEIIQLYTSLIGRPRLKPRYVLGYHQGCYGYSTQEEVMEVVEQYRKHNFPIDGMHIDVDIQEDYSTFTIDRKRFPHPYKMFSDLRRKGVKCGTNITPYVNSCRGKEYKVYNSLYGQGYYVKDIRDESELAKGPEVQRYLQYGYGHDPNPYMKDPTTESPPYKVDYPQNFTKTYQSKNGPFYGGVYYGNGNGHPGIYPNLNDTKVRKWWGKQYRDLFKYGLEFVWQDMTSPCIAEEFGDMKSFPFRLLLDSDGWSGDPNAASQKKAIEIWSLYSYNLHKATYHGLNHLWKNCDRESDCDGDTCKGKVYKKLEWRKYRRNFIIGRGSFAGMHRYAGLWTGDNQSTWEFLDISVAQVLALGLSGLSIAGADVGGFGYLESSNDYADPELLIRWYCAYSLLPWFRNHYTKRQVVDGKVVKEGKLFQEPYQYYEYYQRNKDKIPPSEEMIYSLLQLLYDAMFENVINGLPIARAMVITDEQDRSLFAGDNQGYTRSQYIVRRDLLVAPALWRHAERSTRRLYLPYPDKWFPMNLRPDDDLGDSLLPQVDGGTHVEYDCHISDVAEQMPYITPMYIREGAIIPKIQVRDCVPELGQKLENSLQALPNPVTIHVYPGKRNRYEMYLDDGISRDSAPSKPYFSKEKACGDEQAENRYCKVVIEQMTSKNVYENNHCRITRTVIIKAPWNKYQGDLKEIIGNYYTVVFWHEENVIPSSISLVDCHHCVWSRHEDKRATSVSIPVDDAHTMHGIKISLSYMEYSEE</sequence>
<dbReference type="InterPro" id="IPR000322">
    <property type="entry name" value="Glyco_hydro_31_TIM"/>
</dbReference>
<dbReference type="SUPFAM" id="SSF51445">
    <property type="entry name" value="(Trans)glycosidases"/>
    <property type="match status" value="1"/>
</dbReference>
<evidence type="ECO:0000256" key="3">
    <source>
        <dbReference type="ARBA" id="ARBA00012741"/>
    </source>
</evidence>
<evidence type="ECO:0000313" key="8">
    <source>
        <dbReference type="Proteomes" id="UP000258309"/>
    </source>
</evidence>
<dbReference type="InterPro" id="IPR048395">
    <property type="entry name" value="Glyco_hydro_31_C"/>
</dbReference>
<dbReference type="GO" id="GO:0030246">
    <property type="term" value="F:carbohydrate binding"/>
    <property type="evidence" value="ECO:0007669"/>
    <property type="project" value="InterPro"/>
</dbReference>
<dbReference type="PANTHER" id="PTHR22762">
    <property type="entry name" value="ALPHA-GLUCOSIDASE"/>
    <property type="match status" value="1"/>
</dbReference>
<protein>
    <recommendedName>
        <fullName evidence="3">alpha-glucosidase</fullName>
        <ecNumber evidence="3">3.2.1.20</ecNumber>
    </recommendedName>
</protein>
<dbReference type="GO" id="GO:0005975">
    <property type="term" value="P:carbohydrate metabolic process"/>
    <property type="evidence" value="ECO:0007669"/>
    <property type="project" value="InterPro"/>
</dbReference>
<evidence type="ECO:0000259" key="6">
    <source>
        <dbReference type="Pfam" id="PF21365"/>
    </source>
</evidence>
<dbReference type="Gene3D" id="2.60.40.1180">
    <property type="entry name" value="Golgi alpha-mannosidase II"/>
    <property type="match status" value="2"/>
</dbReference>
<evidence type="ECO:0000313" key="7">
    <source>
        <dbReference type="EMBL" id="RFU31057.1"/>
    </source>
</evidence>
<dbReference type="CDD" id="cd14752">
    <property type="entry name" value="GH31_N"/>
    <property type="match status" value="1"/>
</dbReference>
<dbReference type="Pfam" id="PF01055">
    <property type="entry name" value="Glyco_hydro_31_2nd"/>
    <property type="match status" value="1"/>
</dbReference>
<dbReference type="AlphaFoldDB" id="A0A3E2HCI5"/>
<dbReference type="Gene3D" id="2.60.40.1760">
    <property type="entry name" value="glycosyl hydrolase (family 31)"/>
    <property type="match status" value="1"/>
</dbReference>
<dbReference type="EC" id="3.2.1.20" evidence="3"/>
<dbReference type="Proteomes" id="UP000258309">
    <property type="component" value="Unassembled WGS sequence"/>
</dbReference>
<dbReference type="STRING" id="5539.A0A3E2HCI5"/>
<comment type="similarity">
    <text evidence="2 4">Belongs to the glycosyl hydrolase 31 family.</text>
</comment>
<accession>A0A3E2HCI5</accession>
<dbReference type="EMBL" id="NCSJ02000085">
    <property type="protein sequence ID" value="RFU31057.1"/>
    <property type="molecule type" value="Genomic_DNA"/>
</dbReference>
<feature type="non-terminal residue" evidence="7">
    <location>
        <position position="1"/>
    </location>
</feature>
<evidence type="ECO:0000256" key="2">
    <source>
        <dbReference type="ARBA" id="ARBA00007806"/>
    </source>
</evidence>
<feature type="non-terminal residue" evidence="7">
    <location>
        <position position="1082"/>
    </location>
</feature>
<evidence type="ECO:0000259" key="5">
    <source>
        <dbReference type="Pfam" id="PF01055"/>
    </source>
</evidence>
<dbReference type="Pfam" id="PF21365">
    <property type="entry name" value="Glyco_hydro_31_3rd"/>
    <property type="match status" value="1"/>
</dbReference>
<dbReference type="SUPFAM" id="SSF74650">
    <property type="entry name" value="Galactose mutarotase-like"/>
    <property type="match status" value="1"/>
</dbReference>
<proteinExistence type="inferred from homology"/>
<organism evidence="7 8">
    <name type="scientific">Scytalidium lignicola</name>
    <name type="common">Hyphomycete</name>
    <dbReference type="NCBI Taxonomy" id="5539"/>
    <lineage>
        <taxon>Eukaryota</taxon>
        <taxon>Fungi</taxon>
        <taxon>Dikarya</taxon>
        <taxon>Ascomycota</taxon>
        <taxon>Pezizomycotina</taxon>
        <taxon>Leotiomycetes</taxon>
        <taxon>Leotiomycetes incertae sedis</taxon>
        <taxon>Scytalidium</taxon>
    </lineage>
</organism>
<keyword evidence="8" id="KW-1185">Reference proteome</keyword>
<keyword evidence="4" id="KW-0378">Hydrolase</keyword>
<feature type="domain" description="Glycosyl hydrolase family 31 C-terminal" evidence="6">
    <location>
        <begin position="789"/>
        <end position="902"/>
    </location>
</feature>
<dbReference type="Gene3D" id="3.20.20.80">
    <property type="entry name" value="Glycosidases"/>
    <property type="match status" value="2"/>
</dbReference>
<dbReference type="InterPro" id="IPR011013">
    <property type="entry name" value="Gal_mutarotase_sf_dom"/>
</dbReference>
<evidence type="ECO:0000256" key="1">
    <source>
        <dbReference type="ARBA" id="ARBA00001657"/>
    </source>
</evidence>
<dbReference type="InterPro" id="IPR013780">
    <property type="entry name" value="Glyco_hydro_b"/>
</dbReference>
<evidence type="ECO:0000256" key="4">
    <source>
        <dbReference type="RuleBase" id="RU361185"/>
    </source>
</evidence>
<keyword evidence="4" id="KW-0326">Glycosidase</keyword>
<gene>
    <name evidence="7" type="ORF">B7463_g5273</name>
</gene>